<dbReference type="EMBL" id="BOPH01000102">
    <property type="protein sequence ID" value="GIJ72616.1"/>
    <property type="molecule type" value="Genomic_DNA"/>
</dbReference>
<dbReference type="PANTHER" id="PTHR39441">
    <property type="entry name" value="DUF2252 DOMAIN-CONTAINING PROTEIN"/>
    <property type="match status" value="1"/>
</dbReference>
<proteinExistence type="predicted"/>
<comment type="caution">
    <text evidence="1">The sequence shown here is derived from an EMBL/GenBank/DDBJ whole genome shotgun (WGS) entry which is preliminary data.</text>
</comment>
<evidence type="ECO:0000313" key="1">
    <source>
        <dbReference type="EMBL" id="GIJ72616.1"/>
    </source>
</evidence>
<dbReference type="PANTHER" id="PTHR39441:SF1">
    <property type="entry name" value="DUF2252 DOMAIN-CONTAINING PROTEIN"/>
    <property type="match status" value="1"/>
</dbReference>
<protein>
    <recommendedName>
        <fullName evidence="3">DUF2252 domain-containing protein</fullName>
    </recommendedName>
</protein>
<dbReference type="Pfam" id="PF10009">
    <property type="entry name" value="DUF2252"/>
    <property type="match status" value="1"/>
</dbReference>
<sequence length="461" mass="50526">MASGELGRAARDRVPLSGHADWLPADDRPDPVAVLAAQAQTRVADLVPIRYARMLMSPFAFFRGAAAIMAADLAGTPTSGVVTQLCGDAHLSNFGAFGSPERHLVFDINDFDETTPGPWEWDVKRLATSVAVAARGNGVGRGERGDIVAAAVGGYRQAMAAFAEMGELAVWYAHADLAELGPLLAAQLSAARRRRSSRAQATVRTHDHTQSAAKLTAVVDGRRRIVADPPLIVPLRDLLPDADRGRIVDHVRELMEHYRRSLPAERRYLFDAFEFVDVAREVVGVGGVGTRCWVVLMRGRDDNDPLLLQVKEAQPSVLVPYVADFGPLLRHRHDGQRVVAGQHLMQAVGDIFLGWHSADGFDGRRRDFYVRQLRDWKGAAVPEEMDPPTLRLYGELCGWTLARAHARTGDRFAIAAYIGDDETFDLALAEFAERYADRTERDHAQLAEAARRGSVPSMAAT</sequence>
<organism evidence="1 2">
    <name type="scientific">Virgisporangium ochraceum</name>
    <dbReference type="NCBI Taxonomy" id="65505"/>
    <lineage>
        <taxon>Bacteria</taxon>
        <taxon>Bacillati</taxon>
        <taxon>Actinomycetota</taxon>
        <taxon>Actinomycetes</taxon>
        <taxon>Micromonosporales</taxon>
        <taxon>Micromonosporaceae</taxon>
        <taxon>Virgisporangium</taxon>
    </lineage>
</organism>
<keyword evidence="2" id="KW-1185">Reference proteome</keyword>
<name>A0A8J3ZZW3_9ACTN</name>
<dbReference type="InterPro" id="IPR018721">
    <property type="entry name" value="DUF2252"/>
</dbReference>
<evidence type="ECO:0000313" key="2">
    <source>
        <dbReference type="Proteomes" id="UP000635606"/>
    </source>
</evidence>
<accession>A0A8J3ZZW3</accession>
<evidence type="ECO:0008006" key="3">
    <source>
        <dbReference type="Google" id="ProtNLM"/>
    </source>
</evidence>
<reference evidence="1" key="1">
    <citation type="submission" date="2021-01" db="EMBL/GenBank/DDBJ databases">
        <title>Whole genome shotgun sequence of Virgisporangium ochraceum NBRC 16418.</title>
        <authorList>
            <person name="Komaki H."/>
            <person name="Tamura T."/>
        </authorList>
    </citation>
    <scope>NUCLEOTIDE SEQUENCE</scope>
    <source>
        <strain evidence="1">NBRC 16418</strain>
    </source>
</reference>
<dbReference type="Proteomes" id="UP000635606">
    <property type="component" value="Unassembled WGS sequence"/>
</dbReference>
<gene>
    <name evidence="1" type="ORF">Voc01_075330</name>
</gene>
<dbReference type="AlphaFoldDB" id="A0A8J3ZZW3"/>